<keyword evidence="1" id="KW-0472">Membrane</keyword>
<name>A0AAX2ALS6_9BACT</name>
<keyword evidence="1" id="KW-1133">Transmembrane helix</keyword>
<dbReference type="EMBL" id="NXID01000002">
    <property type="protein sequence ID" value="RXK16981.1"/>
    <property type="molecule type" value="Genomic_DNA"/>
</dbReference>
<gene>
    <name evidence="2" type="ORF">CP985_00750</name>
</gene>
<keyword evidence="1" id="KW-0812">Transmembrane</keyword>
<feature type="transmembrane region" description="Helical" evidence="1">
    <location>
        <begin position="96"/>
        <end position="115"/>
    </location>
</feature>
<sequence length="163" mass="19163">MVTDIKKSNNSKLKNIKYTFDKISSNNATDWQLALFWIVLFEISAVIFEYFFVKKSHIYIEYIPQSFYKEIFVASLVVPFVWLCVYNLIFINKSNLLYLGLYAVIGLYLVITQDVTFNLLLHNLNPLELDIGGSIYFTIQLIFKLVTTYLIFQLVIALRYKRV</sequence>
<feature type="transmembrane region" description="Helical" evidence="1">
    <location>
        <begin position="33"/>
        <end position="51"/>
    </location>
</feature>
<evidence type="ECO:0000313" key="3">
    <source>
        <dbReference type="Proteomes" id="UP000290092"/>
    </source>
</evidence>
<feature type="transmembrane region" description="Helical" evidence="1">
    <location>
        <begin position="135"/>
        <end position="158"/>
    </location>
</feature>
<accession>A0AAX2ALS6</accession>
<evidence type="ECO:0000256" key="1">
    <source>
        <dbReference type="SAM" id="Phobius"/>
    </source>
</evidence>
<organism evidence="2 3">
    <name type="scientific">Malaciobacter mytili LMG 24559</name>
    <dbReference type="NCBI Taxonomy" id="1032238"/>
    <lineage>
        <taxon>Bacteria</taxon>
        <taxon>Pseudomonadati</taxon>
        <taxon>Campylobacterota</taxon>
        <taxon>Epsilonproteobacteria</taxon>
        <taxon>Campylobacterales</taxon>
        <taxon>Arcobacteraceae</taxon>
        <taxon>Malaciobacter</taxon>
    </lineage>
</organism>
<comment type="caution">
    <text evidence="2">The sequence shown here is derived from an EMBL/GenBank/DDBJ whole genome shotgun (WGS) entry which is preliminary data.</text>
</comment>
<protein>
    <submittedName>
        <fullName evidence="2">Uncharacterized protein</fullName>
    </submittedName>
</protein>
<proteinExistence type="predicted"/>
<dbReference type="AlphaFoldDB" id="A0AAX2ALS6"/>
<dbReference type="Proteomes" id="UP000290092">
    <property type="component" value="Unassembled WGS sequence"/>
</dbReference>
<evidence type="ECO:0000313" key="2">
    <source>
        <dbReference type="EMBL" id="RXK16981.1"/>
    </source>
</evidence>
<feature type="transmembrane region" description="Helical" evidence="1">
    <location>
        <begin position="71"/>
        <end position="89"/>
    </location>
</feature>
<dbReference type="RefSeq" id="WP_114840989.1">
    <property type="nucleotide sequence ID" value="NZ_CP031219.1"/>
</dbReference>
<dbReference type="KEGG" id="amyt:AMYT_0496"/>
<reference evidence="2 3" key="1">
    <citation type="submission" date="2017-09" db="EMBL/GenBank/DDBJ databases">
        <title>Genomics of the genus Arcobacter.</title>
        <authorList>
            <person name="Perez-Cataluna A."/>
            <person name="Figueras M.J."/>
            <person name="Salas-Masso N."/>
        </authorList>
    </citation>
    <scope>NUCLEOTIDE SEQUENCE [LARGE SCALE GENOMIC DNA]</scope>
    <source>
        <strain evidence="2 3">CECT 7386</strain>
    </source>
</reference>
<keyword evidence="3" id="KW-1185">Reference proteome</keyword>